<protein>
    <recommendedName>
        <fullName evidence="2">Nucleoside 2-deoxyribosyltransferase</fullName>
    </recommendedName>
</protein>
<accession>A0A0F9QKY1</accession>
<sequence length="152" mass="17780">MIVTVPPSLYTCPHPEFTRVFMGGGIGECPDWQKEFIKEFEAVEPQGMVQLINPRWEYKWTGFQQIQWEYKMLLESDVIMMWFARGGQNRICFYELGMWINSRGITAVIGCDPKFDRKEDVAIQTHLARPELKIHTTLKDMALEVAYKIDNN</sequence>
<reference evidence="1" key="1">
    <citation type="journal article" date="2015" name="Nature">
        <title>Complex archaea that bridge the gap between prokaryotes and eukaryotes.</title>
        <authorList>
            <person name="Spang A."/>
            <person name="Saw J.H."/>
            <person name="Jorgensen S.L."/>
            <person name="Zaremba-Niedzwiedzka K."/>
            <person name="Martijn J."/>
            <person name="Lind A.E."/>
            <person name="van Eijk R."/>
            <person name="Schleper C."/>
            <person name="Guy L."/>
            <person name="Ettema T.J."/>
        </authorList>
    </citation>
    <scope>NUCLEOTIDE SEQUENCE</scope>
</reference>
<dbReference type="AlphaFoldDB" id="A0A0F9QKY1"/>
<gene>
    <name evidence="1" type="ORF">LCGC14_1081590</name>
</gene>
<evidence type="ECO:0000313" key="1">
    <source>
        <dbReference type="EMBL" id="KKN06013.1"/>
    </source>
</evidence>
<organism evidence="1">
    <name type="scientific">marine sediment metagenome</name>
    <dbReference type="NCBI Taxonomy" id="412755"/>
    <lineage>
        <taxon>unclassified sequences</taxon>
        <taxon>metagenomes</taxon>
        <taxon>ecological metagenomes</taxon>
    </lineage>
</organism>
<proteinExistence type="predicted"/>
<dbReference type="EMBL" id="LAZR01004736">
    <property type="protein sequence ID" value="KKN06013.1"/>
    <property type="molecule type" value="Genomic_DNA"/>
</dbReference>
<comment type="caution">
    <text evidence="1">The sequence shown here is derived from an EMBL/GenBank/DDBJ whole genome shotgun (WGS) entry which is preliminary data.</text>
</comment>
<dbReference type="Pfam" id="PF15891">
    <property type="entry name" value="Nuc_deoxyri_tr2"/>
    <property type="match status" value="1"/>
</dbReference>
<dbReference type="Gene3D" id="3.40.50.450">
    <property type="match status" value="1"/>
</dbReference>
<dbReference type="InterPro" id="IPR039470">
    <property type="entry name" value="Nuc_deoxyri_tr2"/>
</dbReference>
<name>A0A0F9QKY1_9ZZZZ</name>
<evidence type="ECO:0008006" key="2">
    <source>
        <dbReference type="Google" id="ProtNLM"/>
    </source>
</evidence>